<dbReference type="Proteomes" id="UP000199040">
    <property type="component" value="Unassembled WGS sequence"/>
</dbReference>
<feature type="signal peptide" evidence="1">
    <location>
        <begin position="1"/>
        <end position="25"/>
    </location>
</feature>
<evidence type="ECO:0000313" key="3">
    <source>
        <dbReference type="Proteomes" id="UP000199040"/>
    </source>
</evidence>
<evidence type="ECO:0000313" key="2">
    <source>
        <dbReference type="EMBL" id="SFH51860.1"/>
    </source>
</evidence>
<proteinExistence type="predicted"/>
<dbReference type="SUPFAM" id="SSF56925">
    <property type="entry name" value="OMPA-like"/>
    <property type="match status" value="1"/>
</dbReference>
<dbReference type="InterPro" id="IPR011250">
    <property type="entry name" value="OMP/PagP_B-barrel"/>
</dbReference>
<sequence>MTISANASLTVAVGTSLLLASSAMAQEMTTIGPRTGDREFSLSGTGSSDKDFDNSSFGLSVDYGWYLSTQTLVGIRQSVNYADVEGDNDDFWNGSTRGFADYHFGQHAARPFVGASLGGIYGDGVNDTGIAGLETGLKYYMLPTTFIQARAEYQFLFDSGNSAEENYDDGAWAYTFGMGINF</sequence>
<dbReference type="EMBL" id="FOPY01000005">
    <property type="protein sequence ID" value="SFH51860.1"/>
    <property type="molecule type" value="Genomic_DNA"/>
</dbReference>
<keyword evidence="3" id="KW-1185">Reference proteome</keyword>
<name>A0A1I3APF3_9GAMM</name>
<feature type="chain" id="PRO_5011543746" evidence="1">
    <location>
        <begin position="26"/>
        <end position="182"/>
    </location>
</feature>
<evidence type="ECO:0000256" key="1">
    <source>
        <dbReference type="SAM" id="SignalP"/>
    </source>
</evidence>
<dbReference type="AlphaFoldDB" id="A0A1I3APF3"/>
<keyword evidence="1" id="KW-0732">Signal</keyword>
<dbReference type="Gene3D" id="2.40.160.20">
    <property type="match status" value="1"/>
</dbReference>
<protein>
    <submittedName>
        <fullName evidence="2">Uncharacterized protein</fullName>
    </submittedName>
</protein>
<accession>A0A1I3APF3</accession>
<reference evidence="2 3" key="1">
    <citation type="submission" date="2016-10" db="EMBL/GenBank/DDBJ databases">
        <authorList>
            <person name="de Groot N.N."/>
        </authorList>
    </citation>
    <scope>NUCLEOTIDE SEQUENCE [LARGE SCALE GENOMIC DNA]</scope>
    <source>
        <strain evidence="2 3">CGMCC 1.6848</strain>
    </source>
</reference>
<organism evidence="2 3">
    <name type="scientific">Modicisalibacter xianhensis</name>
    <dbReference type="NCBI Taxonomy" id="442341"/>
    <lineage>
        <taxon>Bacteria</taxon>
        <taxon>Pseudomonadati</taxon>
        <taxon>Pseudomonadota</taxon>
        <taxon>Gammaproteobacteria</taxon>
        <taxon>Oceanospirillales</taxon>
        <taxon>Halomonadaceae</taxon>
        <taxon>Modicisalibacter</taxon>
    </lineage>
</organism>
<dbReference type="STRING" id="442341.SAMN04487959_10561"/>
<gene>
    <name evidence="2" type="ORF">SAMN04487959_10561</name>
</gene>